<dbReference type="EMBL" id="JAAMPI010001090">
    <property type="protein sequence ID" value="KAF4626754.1"/>
    <property type="molecule type" value="Genomic_DNA"/>
</dbReference>
<protein>
    <recommendedName>
        <fullName evidence="2">3-beta hydroxysteroid dehydrogenase/isomerase domain-containing protein</fullName>
    </recommendedName>
</protein>
<dbReference type="OrthoDB" id="10058185at2759"/>
<evidence type="ECO:0000256" key="1">
    <source>
        <dbReference type="SAM" id="Phobius"/>
    </source>
</evidence>
<name>A0A8H4RDK0_9HELO</name>
<comment type="caution">
    <text evidence="3">The sequence shown here is derived from an EMBL/GenBank/DDBJ whole genome shotgun (WGS) entry which is preliminary data.</text>
</comment>
<keyword evidence="1" id="KW-0812">Transmembrane</keyword>
<evidence type="ECO:0000313" key="4">
    <source>
        <dbReference type="Proteomes" id="UP000566819"/>
    </source>
</evidence>
<organism evidence="3 4">
    <name type="scientific">Cudoniella acicularis</name>
    <dbReference type="NCBI Taxonomy" id="354080"/>
    <lineage>
        <taxon>Eukaryota</taxon>
        <taxon>Fungi</taxon>
        <taxon>Dikarya</taxon>
        <taxon>Ascomycota</taxon>
        <taxon>Pezizomycotina</taxon>
        <taxon>Leotiomycetes</taxon>
        <taxon>Helotiales</taxon>
        <taxon>Tricladiaceae</taxon>
        <taxon>Cudoniella</taxon>
    </lineage>
</organism>
<dbReference type="SUPFAM" id="SSF51735">
    <property type="entry name" value="NAD(P)-binding Rossmann-fold domains"/>
    <property type="match status" value="1"/>
</dbReference>
<dbReference type="InterPro" id="IPR036291">
    <property type="entry name" value="NAD(P)-bd_dom_sf"/>
</dbReference>
<keyword evidence="4" id="KW-1185">Reference proteome</keyword>
<accession>A0A8H4RDK0</accession>
<dbReference type="GO" id="GO:0006694">
    <property type="term" value="P:steroid biosynthetic process"/>
    <property type="evidence" value="ECO:0007669"/>
    <property type="project" value="InterPro"/>
</dbReference>
<feature type="domain" description="3-beta hydroxysteroid dehydrogenase/isomerase" evidence="2">
    <location>
        <begin position="11"/>
        <end position="243"/>
    </location>
</feature>
<dbReference type="PANTHER" id="PTHR43000">
    <property type="entry name" value="DTDP-D-GLUCOSE 4,6-DEHYDRATASE-RELATED"/>
    <property type="match status" value="1"/>
</dbReference>
<proteinExistence type="predicted"/>
<reference evidence="3 4" key="1">
    <citation type="submission" date="2020-03" db="EMBL/GenBank/DDBJ databases">
        <title>Draft Genome Sequence of Cudoniella acicularis.</title>
        <authorList>
            <person name="Buettner E."/>
            <person name="Kellner H."/>
        </authorList>
    </citation>
    <scope>NUCLEOTIDE SEQUENCE [LARGE SCALE GENOMIC DNA]</scope>
    <source>
        <strain evidence="3 4">DSM 108380</strain>
    </source>
</reference>
<dbReference type="GO" id="GO:0016616">
    <property type="term" value="F:oxidoreductase activity, acting on the CH-OH group of donors, NAD or NADP as acceptor"/>
    <property type="evidence" value="ECO:0007669"/>
    <property type="project" value="InterPro"/>
</dbReference>
<evidence type="ECO:0000313" key="3">
    <source>
        <dbReference type="EMBL" id="KAF4626754.1"/>
    </source>
</evidence>
<dbReference type="InterPro" id="IPR002225">
    <property type="entry name" value="3Beta_OHSteriod_DH/Estase"/>
</dbReference>
<dbReference type="AlphaFoldDB" id="A0A8H4RDK0"/>
<evidence type="ECO:0000259" key="2">
    <source>
        <dbReference type="Pfam" id="PF01073"/>
    </source>
</evidence>
<dbReference type="Proteomes" id="UP000566819">
    <property type="component" value="Unassembled WGS sequence"/>
</dbReference>
<sequence length="338" mass="37673">MSRNPTSNIHEGAEYYAGDITSKTCVSKLLEIIKPQVIFHAAAPLAHDTSITAKGYHQIIVEGTESVISCAKSAPSVKALVFTSSALVARGHKHLDIDESAPLWEQNTTDIPPYMKAKTLADIIVREANTKLDSQGNGLLTVALRPHGIYGTSDTILIPKIMEVVPQKWTKYQIGDNKTFHSPSFAGSIAVAHILAARKLLESDSIPAELRVDGEAFFINEGPILFWDFCHVMWRVMGVDVQKKDVVVVPVWLILGIVYVVELLFGIFTLRQKRPPAEMTTFGIKTVVSNYTYNTEKARKRLGFVPVCDLEENLRKCIEWEFENHPEKWKGCKLAGKK</sequence>
<keyword evidence="1" id="KW-1133">Transmembrane helix</keyword>
<dbReference type="Pfam" id="PF01073">
    <property type="entry name" value="3Beta_HSD"/>
    <property type="match status" value="1"/>
</dbReference>
<keyword evidence="1" id="KW-0472">Membrane</keyword>
<gene>
    <name evidence="3" type="ORF">G7Y89_g11400</name>
</gene>
<feature type="transmembrane region" description="Helical" evidence="1">
    <location>
        <begin position="249"/>
        <end position="270"/>
    </location>
</feature>
<dbReference type="Gene3D" id="3.40.50.720">
    <property type="entry name" value="NAD(P)-binding Rossmann-like Domain"/>
    <property type="match status" value="1"/>
</dbReference>